<sequence>MHWPLFSLFLPSPPILRFWIINYQDLNFFVKQFYIELSLFLGSLAMQRWQWWLLSA</sequence>
<gene>
    <name evidence="1" type="ORF">Goshw_005637</name>
</gene>
<accession>A0A7J9MLQ9</accession>
<feature type="non-terminal residue" evidence="1">
    <location>
        <position position="56"/>
    </location>
</feature>
<reference evidence="1 2" key="1">
    <citation type="journal article" date="2019" name="Genome Biol. Evol.">
        <title>Insights into the evolution of the New World diploid cottons (Gossypium, subgenus Houzingenia) based on genome sequencing.</title>
        <authorList>
            <person name="Grover C.E."/>
            <person name="Arick M.A. 2nd"/>
            <person name="Thrash A."/>
            <person name="Conover J.L."/>
            <person name="Sanders W.S."/>
            <person name="Peterson D.G."/>
            <person name="Frelichowski J.E."/>
            <person name="Scheffler J.A."/>
            <person name="Scheffler B.E."/>
            <person name="Wendel J.F."/>
        </authorList>
    </citation>
    <scope>NUCLEOTIDE SEQUENCE [LARGE SCALE GENOMIC DNA]</scope>
    <source>
        <strain evidence="1">1</strain>
        <tissue evidence="1">Leaf</tissue>
    </source>
</reference>
<dbReference type="EMBL" id="JABFAF010000012">
    <property type="protein sequence ID" value="MBA0872053.1"/>
    <property type="molecule type" value="Genomic_DNA"/>
</dbReference>
<organism evidence="1 2">
    <name type="scientific">Gossypium schwendimanii</name>
    <name type="common">Cotton</name>
    <dbReference type="NCBI Taxonomy" id="34291"/>
    <lineage>
        <taxon>Eukaryota</taxon>
        <taxon>Viridiplantae</taxon>
        <taxon>Streptophyta</taxon>
        <taxon>Embryophyta</taxon>
        <taxon>Tracheophyta</taxon>
        <taxon>Spermatophyta</taxon>
        <taxon>Magnoliopsida</taxon>
        <taxon>eudicotyledons</taxon>
        <taxon>Gunneridae</taxon>
        <taxon>Pentapetalae</taxon>
        <taxon>rosids</taxon>
        <taxon>malvids</taxon>
        <taxon>Malvales</taxon>
        <taxon>Malvaceae</taxon>
        <taxon>Malvoideae</taxon>
        <taxon>Gossypium</taxon>
    </lineage>
</organism>
<evidence type="ECO:0000313" key="2">
    <source>
        <dbReference type="Proteomes" id="UP000593576"/>
    </source>
</evidence>
<comment type="caution">
    <text evidence="1">The sequence shown here is derived from an EMBL/GenBank/DDBJ whole genome shotgun (WGS) entry which is preliminary data.</text>
</comment>
<protein>
    <submittedName>
        <fullName evidence="1">Uncharacterized protein</fullName>
    </submittedName>
</protein>
<evidence type="ECO:0000313" key="1">
    <source>
        <dbReference type="EMBL" id="MBA0872053.1"/>
    </source>
</evidence>
<proteinExistence type="predicted"/>
<dbReference type="Proteomes" id="UP000593576">
    <property type="component" value="Unassembled WGS sequence"/>
</dbReference>
<dbReference type="AlphaFoldDB" id="A0A7J9MLQ9"/>
<name>A0A7J9MLQ9_GOSSC</name>
<keyword evidence="2" id="KW-1185">Reference proteome</keyword>